<keyword evidence="3" id="KW-1185">Reference proteome</keyword>
<evidence type="ECO:0000313" key="3">
    <source>
        <dbReference type="Proteomes" id="UP000241118"/>
    </source>
</evidence>
<dbReference type="InterPro" id="IPR018891">
    <property type="entry name" value="AIPR_C"/>
</dbReference>
<dbReference type="Proteomes" id="UP000241118">
    <property type="component" value="Unassembled WGS sequence"/>
</dbReference>
<dbReference type="RefSeq" id="WP_106614125.1">
    <property type="nucleotide sequence ID" value="NZ_PYAX01000002.1"/>
</dbReference>
<feature type="domain" description="Abortive phage infection protein C-terminal" evidence="1">
    <location>
        <begin position="235"/>
        <end position="449"/>
    </location>
</feature>
<dbReference type="Pfam" id="PF10592">
    <property type="entry name" value="AIPR"/>
    <property type="match status" value="1"/>
</dbReference>
<reference evidence="2 3" key="1">
    <citation type="submission" date="2018-03" db="EMBL/GenBank/DDBJ databases">
        <title>Genomic Encyclopedia of Type Strains, Phase III (KMG-III): the genomes of soil and plant-associated and newly described type strains.</title>
        <authorList>
            <person name="Whitman W."/>
        </authorList>
    </citation>
    <scope>NUCLEOTIDE SEQUENCE [LARGE SCALE GENOMIC DNA]</scope>
    <source>
        <strain evidence="2 3">CGMCC 4.7097</strain>
    </source>
</reference>
<accession>A0A2P8IF74</accession>
<comment type="caution">
    <text evidence="2">The sequence shown here is derived from an EMBL/GenBank/DDBJ whole genome shotgun (WGS) entry which is preliminary data.</text>
</comment>
<organism evidence="2 3">
    <name type="scientific">Saccharothrix carnea</name>
    <dbReference type="NCBI Taxonomy" id="1280637"/>
    <lineage>
        <taxon>Bacteria</taxon>
        <taxon>Bacillati</taxon>
        <taxon>Actinomycetota</taxon>
        <taxon>Actinomycetes</taxon>
        <taxon>Pseudonocardiales</taxon>
        <taxon>Pseudonocardiaceae</taxon>
        <taxon>Saccharothrix</taxon>
    </lineage>
</organism>
<dbReference type="OrthoDB" id="9806213at2"/>
<dbReference type="EMBL" id="PYAX01000002">
    <property type="protein sequence ID" value="PSL57129.1"/>
    <property type="molecule type" value="Genomic_DNA"/>
</dbReference>
<sequence length="582" mass="64050">MPTAAWNAFQARSDLQGFSPNGLVLFALELRFGIDDIAAVAATALTDGASDHKCDAVYIDTESRTAVIVQGYVSANAGRASAPSNKASDLNIAASWILGNERPAYLGSALRTAAEELDEAIRRGEIDSVELWYCHNLPESQNVALELERAARSAKALLVQRYPDVQIEARYLEVGRALLQEWYISTQSAILVSDDLEVPATGWFLEEGDGWKAVCTSVPAIWLHDLHKKHEDRLFSANVRGYMPSRRAAQNINFGIEKTASTQPGRFWAFNNGVTALVHKFEVDEERSLLQLSGIAVVNGAQTTGALARVARAQLVGAKVMIRFVQATDPALVESVIRFNNSQNPIKPSDFRSGDRHQDRLRREFEKIPDVTYLGARRGGPDDRARRPSNLIPSDTAAQALAAFHQDPGTAYHDLRSIWESDEVYSRYFSEHTSATHLVFCYSLWRAVAEAKAALTAMSEESLTSDDKEMLEYLRKRGSLHLLVAAVAAAAESFLGRAIADSFKLSFSLNVSPTTAVTYWAPLVDALLPFAPLQLGTVFENGGLRRRDNVSAAISSFRAIVNSTRRANAQTFEEFRLRVSGI</sequence>
<evidence type="ECO:0000313" key="2">
    <source>
        <dbReference type="EMBL" id="PSL57129.1"/>
    </source>
</evidence>
<gene>
    <name evidence="2" type="ORF">B0I31_102106</name>
</gene>
<evidence type="ECO:0000259" key="1">
    <source>
        <dbReference type="Pfam" id="PF10592"/>
    </source>
</evidence>
<dbReference type="AlphaFoldDB" id="A0A2P8IF74"/>
<name>A0A2P8IF74_SACCR</name>
<protein>
    <submittedName>
        <fullName evidence="2">AIPR protein</fullName>
    </submittedName>
</protein>
<proteinExistence type="predicted"/>